<dbReference type="AlphaFoldDB" id="A0A7I5E9M1"/>
<feature type="transmembrane region" description="Helical" evidence="5">
    <location>
        <begin position="425"/>
        <end position="446"/>
    </location>
</feature>
<evidence type="ECO:0000256" key="4">
    <source>
        <dbReference type="ARBA" id="ARBA00023136"/>
    </source>
</evidence>
<reference evidence="9" key="1">
    <citation type="submission" date="2020-12" db="UniProtKB">
        <authorList>
            <consortium name="WormBaseParasite"/>
        </authorList>
    </citation>
    <scope>IDENTIFICATION</scope>
    <source>
        <strain evidence="9">MHco3</strain>
    </source>
</reference>
<feature type="chain" id="PRO_5029486638" evidence="6">
    <location>
        <begin position="25"/>
        <end position="483"/>
    </location>
</feature>
<dbReference type="OrthoDB" id="5296287at2759"/>
<feature type="transmembrane region" description="Helical" evidence="5">
    <location>
        <begin position="141"/>
        <end position="162"/>
    </location>
</feature>
<feature type="transmembrane region" description="Helical" evidence="5">
    <location>
        <begin position="198"/>
        <end position="217"/>
    </location>
</feature>
<dbReference type="WBParaSite" id="HCON_00089750-00001">
    <property type="protein sequence ID" value="HCON_00089750-00001"/>
    <property type="gene ID" value="HCON_00089750"/>
</dbReference>
<feature type="transmembrane region" description="Helical" evidence="5">
    <location>
        <begin position="304"/>
        <end position="328"/>
    </location>
</feature>
<evidence type="ECO:0000313" key="9">
    <source>
        <dbReference type="WBParaSite" id="HCON_00089750-00001"/>
    </source>
</evidence>
<evidence type="ECO:0000256" key="5">
    <source>
        <dbReference type="SAM" id="Phobius"/>
    </source>
</evidence>
<keyword evidence="4 5" id="KW-0472">Membrane</keyword>
<name>A0A7I5E9M1_HAECO</name>
<dbReference type="InterPro" id="IPR036259">
    <property type="entry name" value="MFS_trans_sf"/>
</dbReference>
<evidence type="ECO:0000256" key="1">
    <source>
        <dbReference type="ARBA" id="ARBA00004141"/>
    </source>
</evidence>
<comment type="subcellular location">
    <subcellularLocation>
        <location evidence="1">Membrane</location>
        <topology evidence="1">Multi-pass membrane protein</topology>
    </subcellularLocation>
</comment>
<keyword evidence="8" id="KW-1185">Reference proteome</keyword>
<dbReference type="Pfam" id="PF00083">
    <property type="entry name" value="Sugar_tr"/>
    <property type="match status" value="1"/>
</dbReference>
<dbReference type="InterPro" id="IPR005828">
    <property type="entry name" value="MFS_sugar_transport-like"/>
</dbReference>
<evidence type="ECO:0000256" key="3">
    <source>
        <dbReference type="ARBA" id="ARBA00022989"/>
    </source>
</evidence>
<dbReference type="PROSITE" id="PS00217">
    <property type="entry name" value="SUGAR_TRANSPORT_2"/>
    <property type="match status" value="1"/>
</dbReference>
<keyword evidence="6" id="KW-0732">Signal</keyword>
<dbReference type="GO" id="GO:0022857">
    <property type="term" value="F:transmembrane transporter activity"/>
    <property type="evidence" value="ECO:0007669"/>
    <property type="project" value="InterPro"/>
</dbReference>
<accession>A0A7I5E9M1</accession>
<dbReference type="InterPro" id="IPR020846">
    <property type="entry name" value="MFS_dom"/>
</dbReference>
<feature type="transmembrane region" description="Helical" evidence="5">
    <location>
        <begin position="275"/>
        <end position="292"/>
    </location>
</feature>
<dbReference type="PANTHER" id="PTHR24064">
    <property type="entry name" value="SOLUTE CARRIER FAMILY 22 MEMBER"/>
    <property type="match status" value="1"/>
</dbReference>
<dbReference type="PROSITE" id="PS50850">
    <property type="entry name" value="MFS"/>
    <property type="match status" value="1"/>
</dbReference>
<evidence type="ECO:0000256" key="2">
    <source>
        <dbReference type="ARBA" id="ARBA00022692"/>
    </source>
</evidence>
<feature type="domain" description="Major facilitator superfamily (MFS) profile" evidence="7">
    <location>
        <begin position="12"/>
        <end position="450"/>
    </location>
</feature>
<feature type="signal peptide" evidence="6">
    <location>
        <begin position="1"/>
        <end position="24"/>
    </location>
</feature>
<dbReference type="Proteomes" id="UP000025227">
    <property type="component" value="Unplaced"/>
</dbReference>
<dbReference type="Gene3D" id="1.20.1250.20">
    <property type="entry name" value="MFS general substrate transporter like domains"/>
    <property type="match status" value="1"/>
</dbReference>
<feature type="transmembrane region" description="Helical" evidence="5">
    <location>
        <begin position="114"/>
        <end position="135"/>
    </location>
</feature>
<dbReference type="SUPFAM" id="SSF103473">
    <property type="entry name" value="MFS general substrate transporter"/>
    <property type="match status" value="1"/>
</dbReference>
<proteinExistence type="predicted"/>
<keyword evidence="2 5" id="KW-0812">Transmembrane</keyword>
<feature type="transmembrane region" description="Helical" evidence="5">
    <location>
        <begin position="81"/>
        <end position="102"/>
    </location>
</feature>
<evidence type="ECO:0000313" key="8">
    <source>
        <dbReference type="Proteomes" id="UP000025227"/>
    </source>
</evidence>
<keyword evidence="3 5" id="KW-1133">Transmembrane helix</keyword>
<dbReference type="GO" id="GO:0016020">
    <property type="term" value="C:membrane"/>
    <property type="evidence" value="ECO:0007669"/>
    <property type="project" value="UniProtKB-SubCell"/>
</dbReference>
<dbReference type="InterPro" id="IPR005829">
    <property type="entry name" value="Sugar_transporter_CS"/>
</dbReference>
<evidence type="ECO:0000259" key="7">
    <source>
        <dbReference type="PROSITE" id="PS50850"/>
    </source>
</evidence>
<sequence>MFFDINRFHFFVLLTWQFAIFFASQQIFPIFSNYVPEWQCDDGPLSKNCTVYTTCNGTLSYPHSQFQSAALEYGWICGTTAYLASLFSQVQFAGVLCGTFSFGALSDIFGRKPVAIFTMSMGILTNFITGLAPTWQILMAIRFFVGLSVGGTLVVVCTFIMEMLLPHQRMALRAFFNWGVARLIMTLICMTFPEWRASSIACALTALPALFILIFIFPESPTWLNNKGRLEEMRAAERYIAKFAGVEYKPVAHKKVEHSKTLCEMLQTKSLHRRLFVLWTMWFVASICGYATDLNSNTISGDFFFNQIIYSILIALSKMVLVAVDTFVPGFSRRILHQGAQAVVCFCFLILFFLTMQGYSGVATLVINVTGTIFIEYTWDACYLCAVESMETSCRASATGTCSLMARVGAIIAPVLTYANVYWPPALYLAVVIAGLVNLVISYFFLVETKNVNLDSVTLHTNSSTEESAMLENEANTTKNEGP</sequence>
<feature type="transmembrane region" description="Helical" evidence="5">
    <location>
        <begin position="340"/>
        <end position="359"/>
    </location>
</feature>
<organism evidence="8 9">
    <name type="scientific">Haemonchus contortus</name>
    <name type="common">Barber pole worm</name>
    <dbReference type="NCBI Taxonomy" id="6289"/>
    <lineage>
        <taxon>Eukaryota</taxon>
        <taxon>Metazoa</taxon>
        <taxon>Ecdysozoa</taxon>
        <taxon>Nematoda</taxon>
        <taxon>Chromadorea</taxon>
        <taxon>Rhabditida</taxon>
        <taxon>Rhabditina</taxon>
        <taxon>Rhabditomorpha</taxon>
        <taxon>Strongyloidea</taxon>
        <taxon>Trichostrongylidae</taxon>
        <taxon>Haemonchus</taxon>
    </lineage>
</organism>
<protein>
    <submittedName>
        <fullName evidence="9">MFS domain-containing protein</fullName>
    </submittedName>
</protein>
<feature type="transmembrane region" description="Helical" evidence="5">
    <location>
        <begin position="174"/>
        <end position="192"/>
    </location>
</feature>
<dbReference type="OMA" id="EYDWICG"/>
<evidence type="ECO:0000256" key="6">
    <source>
        <dbReference type="SAM" id="SignalP"/>
    </source>
</evidence>